<evidence type="ECO:0000313" key="4">
    <source>
        <dbReference type="Proteomes" id="UP001189429"/>
    </source>
</evidence>
<dbReference type="Proteomes" id="UP001189429">
    <property type="component" value="Unassembled WGS sequence"/>
</dbReference>
<feature type="compositionally biased region" description="Low complexity" evidence="1">
    <location>
        <begin position="48"/>
        <end position="82"/>
    </location>
</feature>
<evidence type="ECO:0000313" key="3">
    <source>
        <dbReference type="EMBL" id="CAK0837441.1"/>
    </source>
</evidence>
<keyword evidence="2" id="KW-0732">Signal</keyword>
<proteinExistence type="predicted"/>
<accession>A0ABN9SY90</accession>
<evidence type="ECO:0000256" key="2">
    <source>
        <dbReference type="SAM" id="SignalP"/>
    </source>
</evidence>
<organism evidence="3 4">
    <name type="scientific">Prorocentrum cordatum</name>
    <dbReference type="NCBI Taxonomy" id="2364126"/>
    <lineage>
        <taxon>Eukaryota</taxon>
        <taxon>Sar</taxon>
        <taxon>Alveolata</taxon>
        <taxon>Dinophyceae</taxon>
        <taxon>Prorocentrales</taxon>
        <taxon>Prorocentraceae</taxon>
        <taxon>Prorocentrum</taxon>
    </lineage>
</organism>
<feature type="signal peptide" evidence="2">
    <location>
        <begin position="1"/>
        <end position="18"/>
    </location>
</feature>
<comment type="caution">
    <text evidence="3">The sequence shown here is derived from an EMBL/GenBank/DDBJ whole genome shotgun (WGS) entry which is preliminary data.</text>
</comment>
<name>A0ABN9SY90_9DINO</name>
<keyword evidence="4" id="KW-1185">Reference proteome</keyword>
<sequence length="1805" mass="195165">MAAARAAVALVAATRVAAATAASSRTPAGACARGRGIPIVSALSGAARAARPRTRTATARPSARSARSGSAAASRTRGFGASPREDLRLRSPSWLLARRSIQAEQCTNSSVMEDGKEIPCCYRKSGFSDDNTITCARQGNPLITQERRPQVCTERVESHWEPLPECRLLCDQGPLASAPHVTVSEECGDCIVNQEDCKCKVTCAPGYVRVGGGAVVGTRSCGQDLSYGDAPVCRQALPGEMTGNAEDGGGSGGDSGGDSGGHSGGGSGGDSGGHSSHIPKGVVPPICPVPQVEAMTVEGCEECAAGDHDCVCEMRCYYYYSDMEDPERELPQICQPDGESELHAGKSCTGIESEEECLSSRDRELNTTCCWRSGGHAEDGKARCAPFGWKDMRYAPDSCAHVLKASFRPPKCDPLCIQPWELEEKHVEIEGCERCVAGQECPECKLTCEGDHVVLAGRSGRTSCETSDRYFQLPTCVCPPDKAESCAKEQLRCEKLSPLFKSRYGRVKGCGDCDPGDECECEITCKETDKLIGDNSPKCEKVPLTLASKKACKDITDEDECLASKEEGTENDYCCFQESGSGDQCVASSKAEGQVRCAVGLMGKWTNLPVCKRKCINVFAHRPDLKAENCDDCAADAECRCNVTCAEGWEHYGGEQGPKKCSGRGAFDSAPVCGRPEAPPECPSPEASLEVSPAWAIFKTNVECVDYTRVRTSETLAGCKKACENYGVLAFWEEGRCDCCRSDRMSQPQAGARLPSTDVYVKGPLQSNGCSGCTAGGDCPSCSVSCAKNFALVTQESLHGGHPQCIAADIGRGAAICENAKVKTDCLTMEQDGQPCCWEGTKCLRKGSSIISSMANLQCAPMKVARWTGLPECTAVCYNDFHEADHVIATNCDKCIPGDEHCPCRVACEEDFAMIGQQISERSCSVDSPKMNPAPVCIKEEPLKCPSPDLRKDNWIDKWRGVSWRQGLQMAGCDCTPDQAEPCECDMTCTPGYKLVNGSEGEKRCVIREAQDFLQERQCSKIASQEDCLQSAWKGEQCCWWPGKLWGGKCGLTSDNIVERFFTLRGGNPWKCTPLRMAEWEDLPVCHHKCDPAALDLGSRLKAVGCDNCTAGQKDCPCYITCKDGLGDRNGDAGVLRRMTCIGDDLKAEWANNYDLHLLWSSCKSECSPLDSQRGTIDLAQCPKTNILMEGEKCMVRCRRENNIQRVGGAPEGSWVQCGRSRLPPYDLDVPQAQFPVCAPICERPDDQYGKLDVRLCSARCTGNQQCNCDVRCKGAKSGGGATGKKRCKLFPGNDTVDASAAWVDANLEMEDRVSFTLSVDVDSETGKRRSEEQWESVVRLAISDALGYNVMPSDVEVGISWLGSKLQVGAKVYSGASGQQVKAIVDGGGLKDAVAAALGMPETSGMTGFGVANVKLLPAAQGWNQLPQCLPPITIEVVSAQTNKAVYGAEISIYPDEARTPGTETLTAKTAMNGRVSLATEGSFYTVTFPKYAAASGFFDRSTCGASQSSCSFKVAISPEMPGQEIDLQDCTFVGKAPNNPQFMLRAVLTWDKRPADLDIWARSLDCARDIWDKYSCNPGSSRCQYLFTSPKVLRRHDRCIVRSGGSKKASKTTNQLPQWAHWYNKRVDTLNRDERRPWVESNYIKLDVDERNGFGPETVTFGNLPPGTYQIVVDTFTNGYADIRVGRPVVTLYLGRSSIPFKCTISPSCTAASRVWNVVNIVIEEVSRNSTSETYRVRLKDSRANMEKLHLLDVVTSSSFQLRHGYSDRYLQNVCFGACAPADGRAGGGRGSTSSGCVDHGAA</sequence>
<protein>
    <submittedName>
        <fullName evidence="3">Uncharacterized protein</fullName>
    </submittedName>
</protein>
<feature type="chain" id="PRO_5047439038" evidence="2">
    <location>
        <begin position="19"/>
        <end position="1805"/>
    </location>
</feature>
<reference evidence="3" key="1">
    <citation type="submission" date="2023-10" db="EMBL/GenBank/DDBJ databases">
        <authorList>
            <person name="Chen Y."/>
            <person name="Shah S."/>
            <person name="Dougan E. K."/>
            <person name="Thang M."/>
            <person name="Chan C."/>
        </authorList>
    </citation>
    <scope>NUCLEOTIDE SEQUENCE [LARGE SCALE GENOMIC DNA]</scope>
</reference>
<feature type="compositionally biased region" description="Gly residues" evidence="1">
    <location>
        <begin position="246"/>
        <end position="272"/>
    </location>
</feature>
<feature type="region of interest" description="Disordered" evidence="1">
    <location>
        <begin position="48"/>
        <end position="85"/>
    </location>
</feature>
<dbReference type="EMBL" id="CAUYUJ010014154">
    <property type="protein sequence ID" value="CAK0837441.1"/>
    <property type="molecule type" value="Genomic_DNA"/>
</dbReference>
<gene>
    <name evidence="3" type="ORF">PCOR1329_LOCUS33639</name>
</gene>
<feature type="region of interest" description="Disordered" evidence="1">
    <location>
        <begin position="238"/>
        <end position="282"/>
    </location>
</feature>
<evidence type="ECO:0000256" key="1">
    <source>
        <dbReference type="SAM" id="MobiDB-lite"/>
    </source>
</evidence>